<reference evidence="1 2" key="1">
    <citation type="journal article" date="2012" name="New Phytol.">
        <title>Insight into trade-off between wood decay and parasitism from the genome of a fungal forest pathogen.</title>
        <authorList>
            <person name="Olson A."/>
            <person name="Aerts A."/>
            <person name="Asiegbu F."/>
            <person name="Belbahri L."/>
            <person name="Bouzid O."/>
            <person name="Broberg A."/>
            <person name="Canback B."/>
            <person name="Coutinho P.M."/>
            <person name="Cullen D."/>
            <person name="Dalman K."/>
            <person name="Deflorio G."/>
            <person name="van Diepen L.T."/>
            <person name="Dunand C."/>
            <person name="Duplessis S."/>
            <person name="Durling M."/>
            <person name="Gonthier P."/>
            <person name="Grimwood J."/>
            <person name="Fossdal C.G."/>
            <person name="Hansson D."/>
            <person name="Henrissat B."/>
            <person name="Hietala A."/>
            <person name="Himmelstrand K."/>
            <person name="Hoffmeister D."/>
            <person name="Hogberg N."/>
            <person name="James T.Y."/>
            <person name="Karlsson M."/>
            <person name="Kohler A."/>
            <person name="Kues U."/>
            <person name="Lee Y.H."/>
            <person name="Lin Y.C."/>
            <person name="Lind M."/>
            <person name="Lindquist E."/>
            <person name="Lombard V."/>
            <person name="Lucas S."/>
            <person name="Lunden K."/>
            <person name="Morin E."/>
            <person name="Murat C."/>
            <person name="Park J."/>
            <person name="Raffaello T."/>
            <person name="Rouze P."/>
            <person name="Salamov A."/>
            <person name="Schmutz J."/>
            <person name="Solheim H."/>
            <person name="Stahlberg J."/>
            <person name="Velez H."/>
            <person name="de Vries R.P."/>
            <person name="Wiebenga A."/>
            <person name="Woodward S."/>
            <person name="Yakovlev I."/>
            <person name="Garbelotto M."/>
            <person name="Martin F."/>
            <person name="Grigoriev I.V."/>
            <person name="Stenlid J."/>
        </authorList>
    </citation>
    <scope>NUCLEOTIDE SEQUENCE [LARGE SCALE GENOMIC DNA]</scope>
    <source>
        <strain evidence="1 2">TC 32-1</strain>
    </source>
</reference>
<name>W4KDH6_HETIT</name>
<dbReference type="InParanoid" id="W4KDH6"/>
<dbReference type="HOGENOM" id="CLU_2671354_0_0_1"/>
<keyword evidence="2" id="KW-1185">Reference proteome</keyword>
<dbReference type="EMBL" id="KI925456">
    <property type="protein sequence ID" value="ETW83784.1"/>
    <property type="molecule type" value="Genomic_DNA"/>
</dbReference>
<proteinExistence type="predicted"/>
<dbReference type="AlphaFoldDB" id="W4KDH6"/>
<dbReference type="KEGG" id="hir:HETIRDRAFT_408112"/>
<evidence type="ECO:0000313" key="2">
    <source>
        <dbReference type="Proteomes" id="UP000030671"/>
    </source>
</evidence>
<organism evidence="1 2">
    <name type="scientific">Heterobasidion irregulare (strain TC 32-1)</name>
    <dbReference type="NCBI Taxonomy" id="747525"/>
    <lineage>
        <taxon>Eukaryota</taxon>
        <taxon>Fungi</taxon>
        <taxon>Dikarya</taxon>
        <taxon>Basidiomycota</taxon>
        <taxon>Agaricomycotina</taxon>
        <taxon>Agaricomycetes</taxon>
        <taxon>Russulales</taxon>
        <taxon>Bondarzewiaceae</taxon>
        <taxon>Heterobasidion</taxon>
        <taxon>Heterobasidion annosum species complex</taxon>
    </lineage>
</organism>
<evidence type="ECO:0000313" key="1">
    <source>
        <dbReference type="EMBL" id="ETW83784.1"/>
    </source>
</evidence>
<accession>W4KDH6</accession>
<dbReference type="RefSeq" id="XP_009543531.1">
    <property type="nucleotide sequence ID" value="XM_009545236.1"/>
</dbReference>
<gene>
    <name evidence="1" type="ORF">HETIRDRAFT_408112</name>
</gene>
<protein>
    <submittedName>
        <fullName evidence="1">Uncharacterized protein</fullName>
    </submittedName>
</protein>
<sequence length="75" mass="7927">MALEARPEGLEEIHAATSRALRHTPSQKTVKTLSDKFENTDELGAYGASVLWCPGNCPRHLVSDSPGAAHGDLGG</sequence>
<dbReference type="GeneID" id="20672657"/>
<dbReference type="Proteomes" id="UP000030671">
    <property type="component" value="Unassembled WGS sequence"/>
</dbReference>